<dbReference type="KEGG" id="scm:SCHCO_02611248"/>
<proteinExistence type="predicted"/>
<dbReference type="AlphaFoldDB" id="D8PQR3"/>
<sequence>MQAPLPVANRIARTSSTPLSASTTGDDMWQNPGLVPSPLTKCDMDYILEGSWMPSSGTSSMMPSPGMASPVLRRTQSMPYEDLFSSGSSSSSGSKIPAMGRDIGFLSWEDVFTATDEQRPSPPKKRKVVE</sequence>
<reference evidence="1 2" key="1">
    <citation type="journal article" date="2010" name="Nat. Biotechnol.">
        <title>Genome sequence of the model mushroom Schizophyllum commune.</title>
        <authorList>
            <person name="Ohm R.A."/>
            <person name="de Jong J.F."/>
            <person name="Lugones L.G."/>
            <person name="Aerts A."/>
            <person name="Kothe E."/>
            <person name="Stajich J.E."/>
            <person name="de Vries R.P."/>
            <person name="Record E."/>
            <person name="Levasseur A."/>
            <person name="Baker S.E."/>
            <person name="Bartholomew K.A."/>
            <person name="Coutinho P.M."/>
            <person name="Erdmann S."/>
            <person name="Fowler T.J."/>
            <person name="Gathman A.C."/>
            <person name="Lombard V."/>
            <person name="Henrissat B."/>
            <person name="Knabe N."/>
            <person name="Kuees U."/>
            <person name="Lilly W.W."/>
            <person name="Lindquist E."/>
            <person name="Lucas S."/>
            <person name="Magnuson J.K."/>
            <person name="Piumi F."/>
            <person name="Raudaskoski M."/>
            <person name="Salamov A."/>
            <person name="Schmutz J."/>
            <person name="Schwarze F.W.M.R."/>
            <person name="vanKuyk P.A."/>
            <person name="Horton J.S."/>
            <person name="Grigoriev I.V."/>
            <person name="Woesten H.A.B."/>
        </authorList>
    </citation>
    <scope>NUCLEOTIDE SEQUENCE [LARGE SCALE GENOMIC DNA]</scope>
    <source>
        <strain evidence="2">H4-8 / FGSC 9210</strain>
    </source>
</reference>
<name>D8PQR3_SCHCM</name>
<dbReference type="InParanoid" id="D8PQR3"/>
<evidence type="ECO:0000313" key="1">
    <source>
        <dbReference type="EMBL" id="EFJ02436.1"/>
    </source>
</evidence>
<keyword evidence="2" id="KW-1185">Reference proteome</keyword>
<organism evidence="2">
    <name type="scientific">Schizophyllum commune (strain H4-8 / FGSC 9210)</name>
    <name type="common">Split gill fungus</name>
    <dbReference type="NCBI Taxonomy" id="578458"/>
    <lineage>
        <taxon>Eukaryota</taxon>
        <taxon>Fungi</taxon>
        <taxon>Dikarya</taxon>
        <taxon>Basidiomycota</taxon>
        <taxon>Agaricomycotina</taxon>
        <taxon>Agaricomycetes</taxon>
        <taxon>Agaricomycetidae</taxon>
        <taxon>Agaricales</taxon>
        <taxon>Schizophyllaceae</taxon>
        <taxon>Schizophyllum</taxon>
    </lineage>
</organism>
<evidence type="ECO:0000313" key="2">
    <source>
        <dbReference type="Proteomes" id="UP000007431"/>
    </source>
</evidence>
<dbReference type="Proteomes" id="UP000007431">
    <property type="component" value="Unassembled WGS sequence"/>
</dbReference>
<protein>
    <submittedName>
        <fullName evidence="1">Expressed protein</fullName>
    </submittedName>
</protein>
<dbReference type="HOGENOM" id="CLU_1939358_0_0_1"/>
<dbReference type="VEuPathDB" id="FungiDB:SCHCODRAFT_02611248"/>
<gene>
    <name evidence="1" type="ORF">SCHCODRAFT_84192</name>
</gene>
<dbReference type="OrthoDB" id="10400631at2759"/>
<accession>D8PQR3</accession>
<dbReference type="GeneID" id="9584970"/>
<dbReference type="EMBL" id="GL377302">
    <property type="protein sequence ID" value="EFJ02436.1"/>
    <property type="molecule type" value="Genomic_DNA"/>
</dbReference>